<dbReference type="Proteomes" id="UP000069015">
    <property type="component" value="Chromosome 1"/>
</dbReference>
<sequence length="68" mass="6859">MNTRTIPSGLLSIISAGIGGTIISRDLPPQLLGAGSPDLPKRRSGGGAGSPDLPPRIYGAESPDLPPK</sequence>
<reference evidence="2 3" key="1">
    <citation type="submission" date="2015-12" db="EMBL/GenBank/DDBJ databases">
        <title>Complete genome sequence of Pseudoalteromonas rubra SCSIO 6842, harboring a conjugative plasmid.</title>
        <authorList>
            <person name="Li B."/>
            <person name="Wang X."/>
        </authorList>
    </citation>
    <scope>NUCLEOTIDE SEQUENCE [LARGE SCALE GENOMIC DNA]</scope>
    <source>
        <strain evidence="2 3">SCSIO 6842</strain>
    </source>
</reference>
<dbReference type="EMBL" id="CP013611">
    <property type="protein sequence ID" value="ALU44545.1"/>
    <property type="molecule type" value="Genomic_DNA"/>
</dbReference>
<evidence type="ECO:0000313" key="2">
    <source>
        <dbReference type="EMBL" id="ALU44545.1"/>
    </source>
</evidence>
<feature type="region of interest" description="Disordered" evidence="1">
    <location>
        <begin position="25"/>
        <end position="68"/>
    </location>
</feature>
<evidence type="ECO:0000313" key="3">
    <source>
        <dbReference type="Proteomes" id="UP000069015"/>
    </source>
</evidence>
<accession>A0A0U2Z9L2</accession>
<evidence type="ECO:0000256" key="1">
    <source>
        <dbReference type="SAM" id="MobiDB-lite"/>
    </source>
</evidence>
<name>A0A0U2Z9L2_9GAMM</name>
<dbReference type="RefSeq" id="WP_058797526.1">
    <property type="nucleotide sequence ID" value="NZ_CP013611.1"/>
</dbReference>
<gene>
    <name evidence="2" type="ORF">AT705_17355</name>
</gene>
<proteinExistence type="predicted"/>
<organism evidence="2 3">
    <name type="scientific">Pseudoalteromonas rubra</name>
    <dbReference type="NCBI Taxonomy" id="43658"/>
    <lineage>
        <taxon>Bacteria</taxon>
        <taxon>Pseudomonadati</taxon>
        <taxon>Pseudomonadota</taxon>
        <taxon>Gammaproteobacteria</taxon>
        <taxon>Alteromonadales</taxon>
        <taxon>Pseudoalteromonadaceae</taxon>
        <taxon>Pseudoalteromonas</taxon>
    </lineage>
</organism>
<dbReference type="KEGG" id="prr:AT705_17355"/>
<protein>
    <submittedName>
        <fullName evidence="2">Uncharacterized protein</fullName>
    </submittedName>
</protein>
<dbReference type="AlphaFoldDB" id="A0A0U2Z9L2"/>